<feature type="disulfide bond" evidence="14">
    <location>
        <begin position="1322"/>
        <end position="1383"/>
    </location>
</feature>
<dbReference type="Gene3D" id="3.10.250.10">
    <property type="entry name" value="SRCR-like domain"/>
    <property type="match status" value="21"/>
</dbReference>
<dbReference type="KEGG" id="tad:TRIADDRAFT_61895"/>
<dbReference type="OrthoDB" id="536948at2759"/>
<feature type="domain" description="SRCR" evidence="18">
    <location>
        <begin position="107"/>
        <end position="206"/>
    </location>
</feature>
<dbReference type="SUPFAM" id="SSF49899">
    <property type="entry name" value="Concanavalin A-like lectins/glucanases"/>
    <property type="match status" value="4"/>
</dbReference>
<feature type="disulfide bond" evidence="13">
    <location>
        <begin position="656"/>
        <end position="671"/>
    </location>
</feature>
<dbReference type="InterPro" id="IPR002172">
    <property type="entry name" value="LDrepeatLR_classA_rpt"/>
</dbReference>
<feature type="disulfide bond" evidence="14">
    <location>
        <begin position="1457"/>
        <end position="1467"/>
    </location>
</feature>
<comment type="subcellular location">
    <subcellularLocation>
        <location evidence="1">Membrane</location>
        <topology evidence="1">Single-pass membrane protein</topology>
    </subcellularLocation>
</comment>
<reference evidence="19 20" key="1">
    <citation type="journal article" date="2008" name="Nature">
        <title>The Trichoplax genome and the nature of placozoans.</title>
        <authorList>
            <person name="Srivastava M."/>
            <person name="Begovic E."/>
            <person name="Chapman J."/>
            <person name="Putnam N.H."/>
            <person name="Hellsten U."/>
            <person name="Kawashima T."/>
            <person name="Kuo A."/>
            <person name="Mitros T."/>
            <person name="Salamov A."/>
            <person name="Carpenter M.L."/>
            <person name="Signorovitch A.Y."/>
            <person name="Moreno M.A."/>
            <person name="Kamm K."/>
            <person name="Grimwood J."/>
            <person name="Schmutz J."/>
            <person name="Shapiro H."/>
            <person name="Grigoriev I.V."/>
            <person name="Buss L.W."/>
            <person name="Schierwater B."/>
            <person name="Dellaporta S.L."/>
            <person name="Rokhsar D.S."/>
        </authorList>
    </citation>
    <scope>NUCLEOTIDE SEQUENCE [LARGE SCALE GENOMIC DNA]</scope>
    <source>
        <strain evidence="19 20">Grell-BS-1999</strain>
    </source>
</reference>
<dbReference type="Pfam" id="PF00057">
    <property type="entry name" value="Ldl_recept_a"/>
    <property type="match status" value="3"/>
</dbReference>
<organism evidence="19 20">
    <name type="scientific">Trichoplax adhaerens</name>
    <name type="common">Trichoplax reptans</name>
    <dbReference type="NCBI Taxonomy" id="10228"/>
    <lineage>
        <taxon>Eukaryota</taxon>
        <taxon>Metazoa</taxon>
        <taxon>Placozoa</taxon>
        <taxon>Uniplacotomia</taxon>
        <taxon>Trichoplacea</taxon>
        <taxon>Trichoplacidae</taxon>
        <taxon>Trichoplax</taxon>
    </lineage>
</organism>
<keyword evidence="7" id="KW-0720">Serine protease</keyword>
<protein>
    <recommendedName>
        <fullName evidence="21">Deleted in malignant brain tumors 1 protein</fullName>
    </recommendedName>
</protein>
<feature type="disulfide bond" evidence="13">
    <location>
        <begin position="446"/>
        <end position="461"/>
    </location>
</feature>
<dbReference type="Gene3D" id="2.60.120.200">
    <property type="match status" value="4"/>
</dbReference>
<evidence type="ECO:0000256" key="2">
    <source>
        <dbReference type="ARBA" id="ARBA00022670"/>
    </source>
</evidence>
<dbReference type="SUPFAM" id="SSF56487">
    <property type="entry name" value="SRCR-like"/>
    <property type="match status" value="21"/>
</dbReference>
<dbReference type="CTD" id="6759075"/>
<feature type="disulfide bond" evidence="14">
    <location>
        <begin position="389"/>
        <end position="399"/>
    </location>
</feature>
<dbReference type="Proteomes" id="UP000009022">
    <property type="component" value="Unassembled WGS sequence"/>
</dbReference>
<name>B3SC98_TRIAD</name>
<feature type="disulfide bond" evidence="13">
    <location>
        <begin position="1772"/>
        <end position="1784"/>
    </location>
</feature>
<dbReference type="InterPro" id="IPR001190">
    <property type="entry name" value="SRCR"/>
</dbReference>
<feature type="disulfide bond" evidence="14">
    <location>
        <begin position="2802"/>
        <end position="2812"/>
    </location>
</feature>
<feature type="disulfide bond" evidence="14">
    <location>
        <begin position="2982"/>
        <end position="3043"/>
    </location>
</feature>
<feature type="disulfide bond" evidence="14">
    <location>
        <begin position="2583"/>
        <end position="2593"/>
    </location>
</feature>
<evidence type="ECO:0000256" key="6">
    <source>
        <dbReference type="ARBA" id="ARBA00022801"/>
    </source>
</evidence>
<keyword evidence="12" id="KW-0325">Glycoprotein</keyword>
<dbReference type="InterPro" id="IPR013320">
    <property type="entry name" value="ConA-like_dom_sf"/>
</dbReference>
<dbReference type="FunFam" id="3.10.250.10:FF:000001">
    <property type="entry name" value="Lysyl oxidase 4 isoform X1"/>
    <property type="match status" value="4"/>
</dbReference>
<feature type="domain" description="SRCR" evidence="18">
    <location>
        <begin position="1990"/>
        <end position="2081"/>
    </location>
</feature>
<evidence type="ECO:0000313" key="20">
    <source>
        <dbReference type="Proteomes" id="UP000009022"/>
    </source>
</evidence>
<feature type="disulfide bond" evidence="14">
    <location>
        <begin position="279"/>
        <end position="289"/>
    </location>
</feature>
<dbReference type="PANTHER" id="PTHR19331:SF465">
    <property type="entry name" value="EGG PEPTIDE SPERACT RECEPTOR"/>
    <property type="match status" value="1"/>
</dbReference>
<keyword evidence="5" id="KW-0677">Repeat</keyword>
<feature type="domain" description="MAM" evidence="17">
    <location>
        <begin position="466"/>
        <end position="630"/>
    </location>
</feature>
<feature type="transmembrane region" description="Helical" evidence="16">
    <location>
        <begin position="3165"/>
        <end position="3187"/>
    </location>
</feature>
<feature type="disulfide bond" evidence="14">
    <location>
        <begin position="358"/>
        <end position="419"/>
    </location>
</feature>
<dbReference type="InterPro" id="IPR036772">
    <property type="entry name" value="SRCR-like_dom_sf"/>
</dbReference>
<gene>
    <name evidence="19" type="ORF">TRIADDRAFT_61895</name>
</gene>
<feature type="domain" description="SRCR" evidence="18">
    <location>
        <begin position="2409"/>
        <end position="2510"/>
    </location>
</feature>
<dbReference type="PROSITE" id="PS50287">
    <property type="entry name" value="SRCR_2"/>
    <property type="match status" value="21"/>
</dbReference>
<dbReference type="InterPro" id="IPR023415">
    <property type="entry name" value="LDLR_class-A_CS"/>
</dbReference>
<feature type="disulfide bond" evidence="14">
    <location>
        <begin position="3013"/>
        <end position="3023"/>
    </location>
</feature>
<comment type="caution">
    <text evidence="14">Lacks conserved residue(s) required for the propagation of feature annotation.</text>
</comment>
<feature type="disulfide bond" evidence="14">
    <location>
        <begin position="131"/>
        <end position="195"/>
    </location>
</feature>
<dbReference type="GO" id="GO:0016020">
    <property type="term" value="C:membrane"/>
    <property type="evidence" value="ECO:0007669"/>
    <property type="project" value="UniProtKB-SubCell"/>
</dbReference>
<dbReference type="InterPro" id="IPR000998">
    <property type="entry name" value="MAM_dom"/>
</dbReference>
<dbReference type="GO" id="GO:0008236">
    <property type="term" value="F:serine-type peptidase activity"/>
    <property type="evidence" value="ECO:0007669"/>
    <property type="project" value="UniProtKB-KW"/>
</dbReference>
<dbReference type="Pfam" id="PF00530">
    <property type="entry name" value="SRCR"/>
    <property type="match status" value="21"/>
</dbReference>
<feature type="disulfide bond" evidence="14">
    <location>
        <begin position="2693"/>
        <end position="2703"/>
    </location>
</feature>
<feature type="disulfide bond" evidence="14">
    <location>
        <begin position="1523"/>
        <end position="1587"/>
    </location>
</feature>
<dbReference type="SMART" id="SM00192">
    <property type="entry name" value="LDLa"/>
    <property type="match status" value="3"/>
</dbReference>
<feature type="domain" description="SRCR" evidence="18">
    <location>
        <begin position="2625"/>
        <end position="2725"/>
    </location>
</feature>
<evidence type="ECO:0000256" key="10">
    <source>
        <dbReference type="ARBA" id="ARBA00023157"/>
    </source>
</evidence>
<dbReference type="Pfam" id="PF00629">
    <property type="entry name" value="MAM"/>
    <property type="match status" value="4"/>
</dbReference>
<dbReference type="Gene3D" id="4.10.400.10">
    <property type="entry name" value="Low-density Lipoprotein Receptor"/>
    <property type="match status" value="3"/>
</dbReference>
<feature type="disulfide bond" evidence="14">
    <location>
        <begin position="2050"/>
        <end position="2060"/>
    </location>
</feature>
<feature type="disulfide bond" evidence="14">
    <location>
        <begin position="1249"/>
        <end position="1259"/>
    </location>
</feature>
<evidence type="ECO:0000256" key="12">
    <source>
        <dbReference type="ARBA" id="ARBA00023180"/>
    </source>
</evidence>
<keyword evidence="20" id="KW-1185">Reference proteome</keyword>
<feature type="disulfide bond" evidence="14">
    <location>
        <begin position="2969"/>
        <end position="3033"/>
    </location>
</feature>
<feature type="domain" description="SRCR" evidence="18">
    <location>
        <begin position="2090"/>
        <end position="2190"/>
    </location>
</feature>
<feature type="disulfide bond" evidence="14">
    <location>
        <begin position="2251"/>
        <end position="2261"/>
    </location>
</feature>
<feature type="domain" description="MAM" evidence="17">
    <location>
        <begin position="1603"/>
        <end position="1765"/>
    </location>
</feature>
<feature type="domain" description="SRCR" evidence="18">
    <location>
        <begin position="2832"/>
        <end position="2933"/>
    </location>
</feature>
<dbReference type="HOGENOM" id="CLU_225169_0_0_1"/>
<feature type="disulfide bond" evidence="14">
    <location>
        <begin position="2478"/>
        <end position="2488"/>
    </location>
</feature>
<feature type="domain" description="SRCR" evidence="18">
    <location>
        <begin position="320"/>
        <end position="420"/>
    </location>
</feature>
<dbReference type="CDD" id="cd00112">
    <property type="entry name" value="LDLa"/>
    <property type="match status" value="3"/>
</dbReference>
<dbReference type="RefSeq" id="XP_002117880.1">
    <property type="nucleotide sequence ID" value="XM_002117844.1"/>
</dbReference>
<keyword evidence="11" id="KW-0675">Receptor</keyword>
<feature type="disulfide bond" evidence="14">
    <location>
        <begin position="1352"/>
        <end position="1362"/>
    </location>
</feature>
<feature type="disulfide bond" evidence="14">
    <location>
        <begin position="2435"/>
        <end position="2499"/>
    </location>
</feature>
<feature type="domain" description="SRCR" evidence="18">
    <location>
        <begin position="965"/>
        <end position="1065"/>
    </location>
</feature>
<feature type="disulfide bond" evidence="13">
    <location>
        <begin position="644"/>
        <end position="662"/>
    </location>
</feature>
<feature type="disulfide bond" evidence="13">
    <location>
        <begin position="1791"/>
        <end position="1806"/>
    </location>
</feature>
<keyword evidence="6" id="KW-0378">Hydrolase</keyword>
<evidence type="ECO:0000256" key="1">
    <source>
        <dbReference type="ARBA" id="ARBA00004167"/>
    </source>
</evidence>
<dbReference type="InterPro" id="IPR036055">
    <property type="entry name" value="LDL_receptor-like_sf"/>
</dbReference>
<evidence type="ECO:0000256" key="5">
    <source>
        <dbReference type="ARBA" id="ARBA00022737"/>
    </source>
</evidence>
<dbReference type="SUPFAM" id="SSF57424">
    <property type="entry name" value="LDL receptor-like module"/>
    <property type="match status" value="3"/>
</dbReference>
<feature type="disulfide bond" evidence="14">
    <location>
        <begin position="2448"/>
        <end position="2509"/>
    </location>
</feature>
<feature type="disulfide bond" evidence="14">
    <location>
        <begin position="1136"/>
        <end position="1146"/>
    </location>
</feature>
<dbReference type="EMBL" id="DS985269">
    <property type="protein sequence ID" value="EDV19642.1"/>
    <property type="molecule type" value="Genomic_DNA"/>
</dbReference>
<proteinExistence type="predicted"/>
<feature type="domain" description="SRCR" evidence="18">
    <location>
        <begin position="2194"/>
        <end position="2283"/>
    </location>
</feature>
<feature type="compositionally biased region" description="Polar residues" evidence="15">
    <location>
        <begin position="3254"/>
        <end position="3276"/>
    </location>
</feature>
<dbReference type="eggNOG" id="KOG1095">
    <property type="taxonomic scope" value="Eukaryota"/>
</dbReference>
<evidence type="ECO:0000256" key="16">
    <source>
        <dbReference type="SAM" id="Phobius"/>
    </source>
</evidence>
<feature type="disulfide bond" evidence="14">
    <location>
        <begin position="3120"/>
        <end position="3130"/>
    </location>
</feature>
<evidence type="ECO:0008006" key="21">
    <source>
        <dbReference type="Google" id="ProtNLM"/>
    </source>
</evidence>
<evidence type="ECO:0000256" key="13">
    <source>
        <dbReference type="PROSITE-ProRule" id="PRU00124"/>
    </source>
</evidence>
<feature type="disulfide bond" evidence="14">
    <location>
        <begin position="1309"/>
        <end position="1373"/>
    </location>
</feature>
<evidence type="ECO:0000256" key="14">
    <source>
        <dbReference type="PROSITE-ProRule" id="PRU00196"/>
    </source>
</evidence>
<keyword evidence="2" id="KW-0645">Protease</keyword>
<feature type="domain" description="SRCR" evidence="18">
    <location>
        <begin position="2294"/>
        <end position="2395"/>
    </location>
</feature>
<evidence type="ECO:0000256" key="9">
    <source>
        <dbReference type="ARBA" id="ARBA00023136"/>
    </source>
</evidence>
<dbReference type="InParanoid" id="B3SC98"/>
<feature type="domain" description="SRCR" evidence="18">
    <location>
        <begin position="1498"/>
        <end position="1598"/>
    </location>
</feature>
<dbReference type="SMART" id="SM00137">
    <property type="entry name" value="MAM"/>
    <property type="match status" value="4"/>
</dbReference>
<dbReference type="STRING" id="10228.B3SC98"/>
<feature type="disulfide bond" evidence="14">
    <location>
        <begin position="881"/>
        <end position="945"/>
    </location>
</feature>
<feature type="disulfide bond" evidence="13">
    <location>
        <begin position="1779"/>
        <end position="1797"/>
    </location>
</feature>
<feature type="domain" description="SRCR" evidence="18">
    <location>
        <begin position="2944"/>
        <end position="3044"/>
    </location>
</feature>
<dbReference type="PROSITE" id="PS01209">
    <property type="entry name" value="LDLRA_1"/>
    <property type="match status" value="3"/>
</dbReference>
<dbReference type="PRINTS" id="PR00261">
    <property type="entry name" value="LDLRECEPTOR"/>
</dbReference>
<keyword evidence="9 16" id="KW-0472">Membrane</keyword>
<dbReference type="GeneID" id="6759075"/>
<feature type="disulfide bond" evidence="14">
    <location>
        <begin position="1567"/>
        <end position="1577"/>
    </location>
</feature>
<dbReference type="SMART" id="SM00202">
    <property type="entry name" value="SR"/>
    <property type="match status" value="21"/>
</dbReference>
<dbReference type="PROSITE" id="PS50060">
    <property type="entry name" value="MAM_2"/>
    <property type="match status" value="4"/>
</dbReference>
<feature type="disulfide bond" evidence="14">
    <location>
        <begin position="144"/>
        <end position="205"/>
    </location>
</feature>
<keyword evidence="3 16" id="KW-0812">Transmembrane</keyword>
<feature type="compositionally biased region" description="Acidic residues" evidence="15">
    <location>
        <begin position="3311"/>
        <end position="3320"/>
    </location>
</feature>
<dbReference type="PROSITE" id="PS50068">
    <property type="entry name" value="LDLRA_2"/>
    <property type="match status" value="3"/>
</dbReference>
<feature type="region of interest" description="Disordered" evidence="15">
    <location>
        <begin position="3242"/>
        <end position="3320"/>
    </location>
</feature>
<feature type="disulfide bond" evidence="14">
    <location>
        <begin position="2901"/>
        <end position="2911"/>
    </location>
</feature>
<dbReference type="FunFam" id="3.10.250.10:FF:000007">
    <property type="entry name" value="Soluble scavenger receptor cysteine-rich domain-containing protein SSC5D"/>
    <property type="match status" value="3"/>
</dbReference>
<evidence type="ECO:0000256" key="4">
    <source>
        <dbReference type="ARBA" id="ARBA00022729"/>
    </source>
</evidence>
<feature type="domain" description="MAM" evidence="17">
    <location>
        <begin position="1813"/>
        <end position="1982"/>
    </location>
</feature>
<dbReference type="PROSITE" id="PS00420">
    <property type="entry name" value="SRCR_1"/>
    <property type="match status" value="7"/>
</dbReference>
<feature type="disulfide bond" evidence="14">
    <location>
        <begin position="1536"/>
        <end position="1597"/>
    </location>
</feature>
<dbReference type="FunFam" id="3.10.250.10:FF:000016">
    <property type="entry name" value="Scavenger receptor cysteine-rich protein type 12"/>
    <property type="match status" value="6"/>
</dbReference>
<dbReference type="GO" id="GO:0006508">
    <property type="term" value="P:proteolysis"/>
    <property type="evidence" value="ECO:0007669"/>
    <property type="project" value="UniProtKB-KW"/>
</dbReference>
<feature type="domain" description="SRCR" evidence="18">
    <location>
        <begin position="1285"/>
        <end position="1384"/>
    </location>
</feature>
<feature type="domain" description="SRCR" evidence="18">
    <location>
        <begin position="853"/>
        <end position="956"/>
    </location>
</feature>
<keyword evidence="4" id="KW-0732">Signal</keyword>
<evidence type="ECO:0000259" key="17">
    <source>
        <dbReference type="PROSITE" id="PS50060"/>
    </source>
</evidence>
<evidence type="ECO:0000256" key="8">
    <source>
        <dbReference type="ARBA" id="ARBA00022989"/>
    </source>
</evidence>
<feature type="domain" description="SRCR" evidence="18">
    <location>
        <begin position="1069"/>
        <end position="1168"/>
    </location>
</feature>
<evidence type="ECO:0000256" key="3">
    <source>
        <dbReference type="ARBA" id="ARBA00022692"/>
    </source>
</evidence>
<feature type="disulfide bond" evidence="14">
    <location>
        <begin position="2115"/>
        <end position="2179"/>
    </location>
</feature>
<feature type="disulfide bond" evidence="14">
    <location>
        <begin position="2364"/>
        <end position="2374"/>
    </location>
</feature>
<evidence type="ECO:0000259" key="18">
    <source>
        <dbReference type="PROSITE" id="PS50287"/>
    </source>
</evidence>
<keyword evidence="8 16" id="KW-1133">Transmembrane helix</keyword>
<evidence type="ECO:0000313" key="19">
    <source>
        <dbReference type="EMBL" id="EDV19642.1"/>
    </source>
</evidence>
<feature type="domain" description="SRCR" evidence="18">
    <location>
        <begin position="2732"/>
        <end position="2830"/>
    </location>
</feature>
<feature type="disulfide bond" evidence="14">
    <location>
        <begin position="1034"/>
        <end position="1044"/>
    </location>
</feature>
<evidence type="ECO:0000256" key="15">
    <source>
        <dbReference type="SAM" id="MobiDB-lite"/>
    </source>
</evidence>
<dbReference type="PRINTS" id="PR00258">
    <property type="entry name" value="SPERACTRCPTR"/>
</dbReference>
<feature type="domain" description="SRCR" evidence="18">
    <location>
        <begin position="1179"/>
        <end position="1280"/>
    </location>
</feature>
<evidence type="ECO:0000256" key="7">
    <source>
        <dbReference type="ARBA" id="ARBA00022825"/>
    </source>
</evidence>
<feature type="domain" description="SRCR" evidence="18">
    <location>
        <begin position="210"/>
        <end position="309"/>
    </location>
</feature>
<keyword evidence="10 14" id="KW-1015">Disulfide bond</keyword>
<dbReference type="PANTHER" id="PTHR19331">
    <property type="entry name" value="SCAVENGER RECEPTOR DOMAIN-CONTAINING"/>
    <property type="match status" value="1"/>
</dbReference>
<feature type="disulfide bond" evidence="14">
    <location>
        <begin position="925"/>
        <end position="935"/>
    </location>
</feature>
<feature type="disulfide bond" evidence="14">
    <location>
        <begin position="2159"/>
        <end position="2169"/>
    </location>
</feature>
<dbReference type="FunFam" id="3.10.250.10:FF:000011">
    <property type="entry name" value="Scavenger receptor class A member 5"/>
    <property type="match status" value="4"/>
</dbReference>
<dbReference type="PhylomeDB" id="B3SC98"/>
<dbReference type="CDD" id="cd06263">
    <property type="entry name" value="MAM"/>
    <property type="match status" value="4"/>
</dbReference>
<feature type="domain" description="SRCR" evidence="18">
    <location>
        <begin position="2512"/>
        <end position="2614"/>
    </location>
</feature>
<feature type="domain" description="SRCR" evidence="18">
    <location>
        <begin position="3054"/>
        <end position="3149"/>
    </location>
</feature>
<accession>B3SC98</accession>
<sequence length="3320" mass="365095">MLFYMNRRIPGSQARLLSSNVDMLTHIRAIHFTSPVDCDCYILPLLIWKNSQLGRDITGKCHNLNSISKHPVYDLDEMSTFSHCSHRQTRSATLAESGSLRQSKMNVRIRGNTPEIGVVEIYYNQSWSGICSAGWSFIDAVVLCKQLGYEATLSELSNIEYKPDSSLTLMDIDCKGNESSLMQCRHSNWQSGKACSSGRLATARCVTPRVRLFGSNEPNEGIVQINLNGIWGTLCDPDFNMVAANVTCRQLNYVGAERVQFNFATGTQNMVSLIGNIRCMGDEEALYYCDHSPPSNSCTRNHTVGIICVNKTLTIKEGTIRLKNGNGPYEGRVEIYHNGLWGTICDQSFDLAVGKVICRQLGYSNVITVYGSARYRHGYGPVWLAHLKCPLNAKTLSECQHPGWGNSTCNHHQDASVMCQDKSICNNNQFPCSSGNKKCVPASVRCDFADDCADGSDERYCNAFPDRCDFQNDFCGWSQYAKDQFDWSRTKDGTSSEQTGPTYDHTFRNASGYFIFIEASSPREPGDVAELTSPHFFAPSDSECRMRFFYNMNGADVGSLNVRIRSGIKNVKNVTIWSKSGHQNGGKWTRAEIILRSSEPFKVVLAAVRGKTFKGDIAVDDISFSQQCQPLATAVACSKNVFKCKNRECIPYEDRCNFRRDCFDGSDEIDCTQGIYSYMCGFTNGLCLWSQLGDDDFDWTLNKGETTSLNTGPAGDHTPGDGVGNYLYIESSDPRLPFDKAKLISPKLLGPVELQDSCNFYFFYNMNGATIGSLEVWLVDSNNIGLQPINIWKKSGEQGSEWHLAAVRIHTRLQRYQIMIVGIRGNGYTGDIAIDDLWFSHQCRVVGYESDIVRLVTSDGQTSLHQGRVEIFHNGLWGTICDDGWGMPDANVICRQLGYPSAVALIKAKEFGPGNGTIWLSNVQCLGNETAIKNCHFSGWNVSNCSHMEDVGVKCTTATGPEASVRLVGGSSTMEGRVEVNYFGTWGTVCNENFGLREADVVCKQLGFTGGRKIYGSNKFGPGTGYVVVDSLTCNGTEASIFDCHLNALSNIKCYHSDDVGVSCTNKTVRIVGSSTVGRLEILHNNFWGTVCKTGWDLNDATVACRELGFLRAQNAITIDGFGPGDGPIWLSNLACYGNETTLLSCPGSKFGSVGNCNHTDDAGLRCTNQYVQFKTGDLRLVGGEGAWDGRLEIFYDGLWGTICSNNFNIYSANVVCRQIGFSLGASSYRNATHSNTGLGPVWLDNVVCNGDESDILMCNYHGWNKGNCLHLQDIAITCRSNKGVRINEQNPGVGMVEILHNGTWSGVCKQGWTNQDADVLCRELGYTAALPALNDIQYKVESSLTLQTVSCQGHELSIFDCSLGKWQPGDTCPTIELASVRCSSPKVKLSGSIHAYEGVIEINVNGAWGTVCNQGFNIAAANVTCRQLHYVGAKRIKTFTVPSSSNLPHLISRVQCTGDEGALAYCLHSRDVTFCSPEAVVGIECINKRMYLRDGDIQLKGGLGPSQGRVEIYYKGIWGTICDWYFDLTDGQAICRQLGYAQALTIYGSAHYGQGYGPVWLTSIDCPNDAVSLKQCQHPAWGLSSCSHHQDASVVCIDAFIDRCDFENGFCGWSQNFKDDFDWIIMHGKTPSANTGPDVDHTFHNKSGHYIYFEASLPHTTGQKADIASPHFFAPVDEECQIRLYYQMKGSGVGSFRVRTQFVDKRNETRFQVDGEQNIGRWTYVSVPLNSTVAFKVILEGVRGISLLGDIAVDDISFTQQCQTLSKNISCTDDAYRCKSGECIDVAGRCNFRIDCYDGSDEKDCDEGIYAYRCGFGRGICLWSQMYDDDFDWIRNSGETSSSGTGPLEGHTEKDLDGSSSYLYIEASSPRKPNDEARLISPELLGPVTFAEGCMFNFYYNMNGAFIGSLQIWLVDSRNNHSQSRLLWRRDGNQGSQWHFASVPVNTTFHYYQIIITGVRGISFLGDIAIDDLYFSHQCRVPRFNSNTVRLIDNSGQAFVSRGLLELLHDGVWGTLIRVLTGFPRALGYRLNGELGIGNGTIWLSMVGCLGNETSLEDCPNSGWNKTNCYHSEDVGVICAVVKPTSQNIRLVNGPDPSAGRLEVLYDGAWGTVCDDFFDTRDGDVACRQLGFTGVSRIYSSMQFGVGGGQIWLDNLACNGNELSIAQCPGIRWGITNCNHGEDVGISCTNDTARIIGSQSSGRFEIMHKGMWGTVCNKDWDLADADVACRQLGFVKALSAITDLQFGEGCTGNETSIVSCSHSGWGAPGTCQHSDDAAISCSQSIVGIEDGDIHLVGGFESWEGRIEIFHNGIWGTVCDDYFNLFAANVVCRQLNYPLGAESVQGNAYYGQGFGKIWLDDVTCSGSENRLTQCRYRNWGSNNCGHSEDVGVTCRTGTSQPTTNNNATLRIQETDNVDGEGYLRIYRKQLWLPLCVSNWNDDVSGVACHQLGYTTFIHVSQLMTTPPGNSYWNGKISCKGSEQSLAECRSWDWSKSSFCPQTDMVQVKCVAPRLKFFPENNDQGFLLVNHHGMWGTICDDNFGLTDANVACRQLGYTGAHNLDPFAQNSLTGSYPILLDDVSCLGNEPALAYCKHRNWSSTDCTHSEDVYVVCNAEKVYAKEWDIRLAGGSSKSGRLEVFHHGIWGTVCGKGFTKSAGDAACKQLGFASSTSVDKESFFGSGSGPIWLSNVICSTNAKSLIQCYHDTWGNSNGCTHKDDVGIRCKSDSDGDIRLVGGFTGDNLKYGLLELYTLIGWEVLCDDLWGYQEAMVVCKQLGIGNVGNNLPAVISPPSSLLAKGFNCYGHENSLSSCKTASVICRRTRGINIRCTNVRLYGSNFGNVGQLQVYYNGKWGTVCNKGFVQESAEVACKELGYTSLVKMNLHVSGFSSTNTVWLRNLQCKGSEKSIFNCSHRSWGDDGGCSSAMGVYLTCASVSGEAVEGGIKLVGSSKPSEGRVMIFHNGKWGSICGNGWDIKDAAIVCRQLGYKKAKQATAGSHFGFGSEPILLSNVQCDKSERYLLQCKRYPGSSQTCSHSYLAGVICDETSLISDGEVKLLGNGSEGFVRVFYNYGWHPVCGSLWTDTNARVFCKQLGFHSSTTKAINNKVSKFDVISIRAAHCVGKEERLIDCPFTWDTYRTCTSQAYTICHYNAQNLPSDGNNAPGIIAAVVVGVFITSFLIIVIRKYILTPQVRRSRRLPYQSNRNAASGMAVRYLAALPNYEEVSGNRLDYVNEDQPHQNRQITAESGNRREVNSTNNIDDQGEGTQSPSAASSPVGNERRSANGGGRRTRTRRRRRDDDQSQSLIINEGNGEEESELSL</sequence>
<feature type="disulfide bond" evidence="14">
    <location>
        <begin position="345"/>
        <end position="409"/>
    </location>
</feature>
<feature type="disulfide bond" evidence="14">
    <location>
        <begin position="990"/>
        <end position="1054"/>
    </location>
</feature>
<feature type="domain" description="MAM" evidence="17">
    <location>
        <begin position="678"/>
        <end position="845"/>
    </location>
</feature>
<feature type="disulfide bond" evidence="13">
    <location>
        <begin position="637"/>
        <end position="649"/>
    </location>
</feature>
<evidence type="ECO:0000256" key="11">
    <source>
        <dbReference type="ARBA" id="ARBA00023170"/>
    </source>
</evidence>
<feature type="disulfide bond" evidence="14">
    <location>
        <begin position="174"/>
        <end position="184"/>
    </location>
</feature>
<feature type="disulfide bond" evidence="14">
    <location>
        <begin position="2128"/>
        <end position="2189"/>
    </location>
</feature>
<feature type="domain" description="SRCR" evidence="18">
    <location>
        <begin position="1388"/>
        <end position="1487"/>
    </location>
</feature>
<feature type="disulfide bond" evidence="14">
    <location>
        <begin position="894"/>
        <end position="955"/>
    </location>
</feature>
<feature type="disulfide bond" evidence="14">
    <location>
        <begin position="1003"/>
        <end position="1064"/>
    </location>
</feature>
<dbReference type="OMA" id="ESHICFC"/>